<evidence type="ECO:0000313" key="1">
    <source>
        <dbReference type="EMBL" id="EMN90819.1"/>
    </source>
</evidence>
<proteinExistence type="predicted"/>
<keyword evidence="2" id="KW-1185">Reference proteome</keyword>
<gene>
    <name evidence="1" type="ORF">LEP1GSC108_2403</name>
</gene>
<sequence length="68" mass="7883">MGYRSGFVVSLTSRIGHFTIDSSYHLAPCRSRPDFRKYMYIIGFDSVRTILIVPAGERSNRELLYDSY</sequence>
<comment type="caution">
    <text evidence="1">The sequence shown here is derived from an EMBL/GenBank/DDBJ whole genome shotgun (WGS) entry which is preliminary data.</text>
</comment>
<dbReference type="AlphaFoldDB" id="M6Q686"/>
<evidence type="ECO:0000313" key="2">
    <source>
        <dbReference type="Proteomes" id="UP000012118"/>
    </source>
</evidence>
<protein>
    <submittedName>
        <fullName evidence="1">Uncharacterized protein</fullName>
    </submittedName>
</protein>
<organism evidence="1 2">
    <name type="scientific">Leptospira weilii str. UI 13098</name>
    <dbReference type="NCBI Taxonomy" id="1088542"/>
    <lineage>
        <taxon>Bacteria</taxon>
        <taxon>Pseudomonadati</taxon>
        <taxon>Spirochaetota</taxon>
        <taxon>Spirochaetia</taxon>
        <taxon>Leptospirales</taxon>
        <taxon>Leptospiraceae</taxon>
        <taxon>Leptospira</taxon>
    </lineage>
</organism>
<reference evidence="1 2" key="1">
    <citation type="submission" date="2013-01" db="EMBL/GenBank/DDBJ databases">
        <authorList>
            <person name="Harkins D.M."/>
            <person name="Durkin A.S."/>
            <person name="Brinkac L.M."/>
            <person name="Haft D.H."/>
            <person name="Selengut J.D."/>
            <person name="Sanka R."/>
            <person name="DePew J."/>
            <person name="Purushe J."/>
            <person name="Chanthongthip A."/>
            <person name="Lattana O."/>
            <person name="Phetsouvanh R."/>
            <person name="Newton P.N."/>
            <person name="Vinetz J.M."/>
            <person name="Sutton G.G."/>
            <person name="Nierman W.C."/>
            <person name="Fouts D.E."/>
        </authorList>
    </citation>
    <scope>NUCLEOTIDE SEQUENCE [LARGE SCALE GENOMIC DNA]</scope>
    <source>
        <strain evidence="1 2">UI 13098</strain>
    </source>
</reference>
<name>M6Q686_9LEPT</name>
<dbReference type="Proteomes" id="UP000012118">
    <property type="component" value="Unassembled WGS sequence"/>
</dbReference>
<accession>M6Q686</accession>
<dbReference type="EMBL" id="AHNU02000039">
    <property type="protein sequence ID" value="EMN90819.1"/>
    <property type="molecule type" value="Genomic_DNA"/>
</dbReference>